<accession>A0A728V364</accession>
<evidence type="ECO:0000313" key="3">
    <source>
        <dbReference type="EMBL" id="HAE2887727.1"/>
    </source>
</evidence>
<evidence type="ECO:0000256" key="1">
    <source>
        <dbReference type="SAM" id="MobiDB-lite"/>
    </source>
</evidence>
<dbReference type="EMBL" id="DAARLF010000164">
    <property type="protein sequence ID" value="HAE2887727.1"/>
    <property type="molecule type" value="Genomic_DNA"/>
</dbReference>
<keyword evidence="2" id="KW-0472">Membrane</keyword>
<feature type="compositionally biased region" description="Basic and acidic residues" evidence="1">
    <location>
        <begin position="77"/>
        <end position="89"/>
    </location>
</feature>
<keyword evidence="2" id="KW-1133">Transmembrane helix</keyword>
<sequence>AADIDQSLSQTGWLLWGMLALLYTAVAVMIGDRPYRHNPLTYAYDTATNNLKYIDKENEIRTLKENTNGQVYYSGNKEAEKEGDKNEHT</sequence>
<organism evidence="3">
    <name type="scientific">Salmonella enterica</name>
    <name type="common">Salmonella choleraesuis</name>
    <dbReference type="NCBI Taxonomy" id="28901"/>
    <lineage>
        <taxon>Bacteria</taxon>
        <taxon>Pseudomonadati</taxon>
        <taxon>Pseudomonadota</taxon>
        <taxon>Gammaproteobacteria</taxon>
        <taxon>Enterobacterales</taxon>
        <taxon>Enterobacteriaceae</taxon>
        <taxon>Salmonella</taxon>
    </lineage>
</organism>
<feature type="non-terminal residue" evidence="3">
    <location>
        <position position="1"/>
    </location>
</feature>
<comment type="caution">
    <text evidence="3">The sequence shown here is derived from an EMBL/GenBank/DDBJ whole genome shotgun (WGS) entry which is preliminary data.</text>
</comment>
<dbReference type="AlphaFoldDB" id="A0A728V364"/>
<protein>
    <submittedName>
        <fullName evidence="3">Conjugal transfer protein TraP</fullName>
    </submittedName>
</protein>
<keyword evidence="2" id="KW-0812">Transmembrane</keyword>
<dbReference type="InterPro" id="IPR009913">
    <property type="entry name" value="TraP"/>
</dbReference>
<evidence type="ECO:0000256" key="2">
    <source>
        <dbReference type="SAM" id="Phobius"/>
    </source>
</evidence>
<reference evidence="3" key="2">
    <citation type="submission" date="2018-07" db="EMBL/GenBank/DDBJ databases">
        <authorList>
            <consortium name="NCBI Pathogen Detection Project"/>
        </authorList>
    </citation>
    <scope>NUCLEOTIDE SEQUENCE</scope>
    <source>
        <strain evidence="3">15-6140</strain>
    </source>
</reference>
<name>A0A728V364_SALER</name>
<feature type="transmembrane region" description="Helical" evidence="2">
    <location>
        <begin position="13"/>
        <end position="31"/>
    </location>
</feature>
<proteinExistence type="predicted"/>
<dbReference type="Pfam" id="PF07296">
    <property type="entry name" value="TraP"/>
    <property type="match status" value="1"/>
</dbReference>
<reference evidence="3" key="1">
    <citation type="journal article" date="2018" name="Genome Biol.">
        <title>SKESA: strategic k-mer extension for scrupulous assemblies.</title>
        <authorList>
            <person name="Souvorov A."/>
            <person name="Agarwala R."/>
            <person name="Lipman D.J."/>
        </authorList>
    </citation>
    <scope>NUCLEOTIDE SEQUENCE</scope>
    <source>
        <strain evidence="3">15-6140</strain>
    </source>
</reference>
<gene>
    <name evidence="3" type="ORF">G3396_004296</name>
</gene>
<feature type="region of interest" description="Disordered" evidence="1">
    <location>
        <begin position="65"/>
        <end position="89"/>
    </location>
</feature>